<gene>
    <name evidence="1" type="ORF">I5V89_04490</name>
</gene>
<organism evidence="1 2">
    <name type="scientific">Stenotrophomonas maltophilia</name>
    <name type="common">Pseudomonas maltophilia</name>
    <name type="synonym">Xanthomonas maltophilia</name>
    <dbReference type="NCBI Taxonomy" id="40324"/>
    <lineage>
        <taxon>Bacteria</taxon>
        <taxon>Pseudomonadati</taxon>
        <taxon>Pseudomonadota</taxon>
        <taxon>Gammaproteobacteria</taxon>
        <taxon>Lysobacterales</taxon>
        <taxon>Lysobacteraceae</taxon>
        <taxon>Stenotrophomonas</taxon>
        <taxon>Stenotrophomonas maltophilia group</taxon>
    </lineage>
</organism>
<accession>A0AA40Y4L0</accession>
<dbReference type="EMBL" id="JADUOV010000002">
    <property type="protein sequence ID" value="MBH1789132.1"/>
    <property type="molecule type" value="Genomic_DNA"/>
</dbReference>
<name>A0AA40Y4L0_STEMA</name>
<dbReference type="Proteomes" id="UP000634179">
    <property type="component" value="Unassembled WGS sequence"/>
</dbReference>
<evidence type="ECO:0000313" key="2">
    <source>
        <dbReference type="Proteomes" id="UP000634179"/>
    </source>
</evidence>
<sequence length="195" mass="22063">MTTHAHVTTPATAIEVTKASSPVAAVVTTMRRLGAAGAPISADQVREWSDTLLQELYSQPPVRWEYRNKNDVGPGCWVTATPEHFYHAAQRGWVVRALWESPRVIQPERDHAFKAGVCTRCGDPEDWAGPDCSPLVEKVDPRTLLPFDPQWLVEPLEWLRDARPNLNPYERRRRAEQAALLLEKLVAHIEECKKP</sequence>
<dbReference type="AlphaFoldDB" id="A0AA40Y4L0"/>
<proteinExistence type="predicted"/>
<protein>
    <submittedName>
        <fullName evidence="1">Uncharacterized protein</fullName>
    </submittedName>
</protein>
<reference evidence="1" key="1">
    <citation type="submission" date="2020-11" db="EMBL/GenBank/DDBJ databases">
        <title>Enhanced detection system for hospital associated transmission using whole genome sequencing surveillance.</title>
        <authorList>
            <person name="Harrison L.H."/>
            <person name="Van Tyne D."/>
            <person name="Marsh J.W."/>
            <person name="Griffith M.P."/>
            <person name="Snyder D.J."/>
            <person name="Cooper V.S."/>
            <person name="Mustapha M."/>
        </authorList>
    </citation>
    <scope>NUCLEOTIDE SEQUENCE</scope>
    <source>
        <strain evidence="1">STEN00053</strain>
    </source>
</reference>
<evidence type="ECO:0000313" key="1">
    <source>
        <dbReference type="EMBL" id="MBH1789132.1"/>
    </source>
</evidence>
<dbReference type="RefSeq" id="WP_049406547.1">
    <property type="nucleotide sequence ID" value="NZ_JANKBX010000011.1"/>
</dbReference>
<comment type="caution">
    <text evidence="1">The sequence shown here is derived from an EMBL/GenBank/DDBJ whole genome shotgun (WGS) entry which is preliminary data.</text>
</comment>